<organism evidence="5 6">
    <name type="scientific">Prevotella bivia DNF00320</name>
    <dbReference type="NCBI Taxonomy" id="1401068"/>
    <lineage>
        <taxon>Bacteria</taxon>
        <taxon>Pseudomonadati</taxon>
        <taxon>Bacteroidota</taxon>
        <taxon>Bacteroidia</taxon>
        <taxon>Bacteroidales</taxon>
        <taxon>Prevotellaceae</taxon>
        <taxon>Prevotella</taxon>
    </lineage>
</organism>
<dbReference type="Pfam" id="PF08239">
    <property type="entry name" value="SH3_3"/>
    <property type="match status" value="1"/>
</dbReference>
<feature type="repeat" description="TPR" evidence="1">
    <location>
        <begin position="665"/>
        <end position="698"/>
    </location>
</feature>
<dbReference type="PANTHER" id="PTHR40940">
    <property type="entry name" value="PROTEIN BATD-RELATED"/>
    <property type="match status" value="1"/>
</dbReference>
<keyword evidence="1" id="KW-0802">TPR repeat</keyword>
<accession>A0A096ACA7</accession>
<keyword evidence="3" id="KW-0812">Transmembrane</keyword>
<comment type="caution">
    <text evidence="5">The sequence shown here is derived from an EMBL/GenBank/DDBJ whole genome shotgun (WGS) entry which is preliminary data.</text>
</comment>
<protein>
    <submittedName>
        <fullName evidence="5">Aerotolerance regulator BatD</fullName>
    </submittedName>
</protein>
<keyword evidence="3" id="KW-1133">Transmembrane helix</keyword>
<dbReference type="PROSITE" id="PS51781">
    <property type="entry name" value="SH3B"/>
    <property type="match status" value="1"/>
</dbReference>
<dbReference type="RefSeq" id="WP_036867121.1">
    <property type="nucleotide sequence ID" value="NZ_JRNQ01000034.1"/>
</dbReference>
<dbReference type="Gene3D" id="2.30.30.40">
    <property type="entry name" value="SH3 Domains"/>
    <property type="match status" value="1"/>
</dbReference>
<evidence type="ECO:0000313" key="5">
    <source>
        <dbReference type="EMBL" id="KGF44550.1"/>
    </source>
</evidence>
<dbReference type="SUPFAM" id="SSF50044">
    <property type="entry name" value="SH3-domain"/>
    <property type="match status" value="1"/>
</dbReference>
<dbReference type="CDD" id="cd00174">
    <property type="entry name" value="SH3"/>
    <property type="match status" value="1"/>
</dbReference>
<evidence type="ECO:0000313" key="6">
    <source>
        <dbReference type="Proteomes" id="UP000029525"/>
    </source>
</evidence>
<reference evidence="5 6" key="1">
    <citation type="submission" date="2014-07" db="EMBL/GenBank/DDBJ databases">
        <authorList>
            <person name="McCorrison J."/>
            <person name="Sanka R."/>
            <person name="Torralba M."/>
            <person name="Gillis M."/>
            <person name="Haft D.H."/>
            <person name="Methe B."/>
            <person name="Sutton G."/>
            <person name="Nelson K.E."/>
        </authorList>
    </citation>
    <scope>NUCLEOTIDE SEQUENCE [LARGE SCALE GENOMIC DNA]</scope>
    <source>
        <strain evidence="5 6">DNF00320</strain>
    </source>
</reference>
<feature type="transmembrane region" description="Helical" evidence="3">
    <location>
        <begin position="614"/>
        <end position="632"/>
    </location>
</feature>
<dbReference type="SMART" id="SM00287">
    <property type="entry name" value="SH3b"/>
    <property type="match status" value="1"/>
</dbReference>
<dbReference type="InterPro" id="IPR036028">
    <property type="entry name" value="SH3-like_dom_sf"/>
</dbReference>
<dbReference type="Proteomes" id="UP000029525">
    <property type="component" value="Unassembled WGS sequence"/>
</dbReference>
<dbReference type="AlphaFoldDB" id="A0A096ACA7"/>
<dbReference type="InterPro" id="IPR011990">
    <property type="entry name" value="TPR-like_helical_dom_sf"/>
</dbReference>
<dbReference type="InterPro" id="IPR025738">
    <property type="entry name" value="BatD"/>
</dbReference>
<dbReference type="SMART" id="SM00028">
    <property type="entry name" value="TPR"/>
    <property type="match status" value="1"/>
</dbReference>
<feature type="transmembrane region" description="Helical" evidence="3">
    <location>
        <begin position="773"/>
        <end position="789"/>
    </location>
</feature>
<keyword evidence="3" id="KW-0472">Membrane</keyword>
<dbReference type="Pfam" id="PF13584">
    <property type="entry name" value="BatD"/>
    <property type="match status" value="3"/>
</dbReference>
<evidence type="ECO:0000256" key="3">
    <source>
        <dbReference type="SAM" id="Phobius"/>
    </source>
</evidence>
<dbReference type="PROSITE" id="PS50293">
    <property type="entry name" value="TPR_REGION"/>
    <property type="match status" value="1"/>
</dbReference>
<feature type="transmembrane region" description="Helical" evidence="3">
    <location>
        <begin position="740"/>
        <end position="761"/>
    </location>
</feature>
<evidence type="ECO:0000256" key="2">
    <source>
        <dbReference type="SAM" id="MobiDB-lite"/>
    </source>
</evidence>
<dbReference type="InterPro" id="IPR019734">
    <property type="entry name" value="TPR_rpt"/>
</dbReference>
<proteinExistence type="predicted"/>
<dbReference type="PROSITE" id="PS50005">
    <property type="entry name" value="TPR"/>
    <property type="match status" value="1"/>
</dbReference>
<dbReference type="SUPFAM" id="SSF48452">
    <property type="entry name" value="TPR-like"/>
    <property type="match status" value="1"/>
</dbReference>
<dbReference type="EMBL" id="JRNQ01000034">
    <property type="protein sequence ID" value="KGF44550.1"/>
    <property type="molecule type" value="Genomic_DNA"/>
</dbReference>
<evidence type="ECO:0000256" key="1">
    <source>
        <dbReference type="PROSITE-ProRule" id="PRU00339"/>
    </source>
</evidence>
<dbReference type="OrthoDB" id="2079210at2"/>
<feature type="transmembrane region" description="Helical" evidence="3">
    <location>
        <begin position="457"/>
        <end position="477"/>
    </location>
</feature>
<dbReference type="Pfam" id="PF13432">
    <property type="entry name" value="TPR_16"/>
    <property type="match status" value="1"/>
</dbReference>
<feature type="domain" description="SH3b" evidence="4">
    <location>
        <begin position="798"/>
        <end position="861"/>
    </location>
</feature>
<feature type="compositionally biased region" description="Polar residues" evidence="2">
    <location>
        <begin position="128"/>
        <end position="138"/>
    </location>
</feature>
<evidence type="ECO:0000259" key="4">
    <source>
        <dbReference type="PROSITE" id="PS51781"/>
    </source>
</evidence>
<gene>
    <name evidence="5" type="ORF">HMPREF0647_06280</name>
</gene>
<feature type="region of interest" description="Disordered" evidence="2">
    <location>
        <begin position="128"/>
        <end position="153"/>
    </location>
</feature>
<dbReference type="InterPro" id="IPR003646">
    <property type="entry name" value="SH3-like_bac-type"/>
</dbReference>
<sequence length="861" mass="96227">MNIQRYFLSLLTVLCFQVMIAQHVRVIAPKRVAVGEEFQIEYTVYTQDVRRFQLGAISSGLEKVYGPATSMQQSIGFVDGHTSSSSSISFTYVFVANKKGTFRIAPARVDVGGQMLASTPIRITATGNANVSRSSSTGGAYCGTDGDEDSRSSSAITSKDLFIKVSANKTTVYEQEPVLLTYKVYTTKNLKQLAGKMPDLAGFHVQEVSLPQQKTFHKERLNGRVYSTVTWSEYVMYPQMTGVLKIPALTFKGLIQVGDPDFNPFEAFGIDNSHDIQKNIIAPGLSIRVKPLPSKPINFSGGVGHFNISAQLDKKEVKAGDPISVRIVVSGCGNLKLIQQPKVLYPTSFEIYDVKITDKTRLTVKGTEGNMIYDQTVVPCKEGKFIINPINFTYFDVAQQKYVTVQTEKLLLKVLKGKGTDGKSSTDDLASLGSDIHPLKMNDSPFDIFNYNFFNSITYWFLIFILFVAIAGIAYFFREGFKNSSVDFSLKREKNANKTATCRLDAAYAMMLKGENIEFYEEISHTLWGYVSDKLHIAIGELSRENISEKLAAMNMPGDVTNKFISALDECEFQRYAPGDERGNMRRTYDTAIAAISSIENATKKKKKAGNMKSILFMLSFFMLSVLPSFGINQTKHDADVLYKKGHYAAAVQAYEFLLQKGTSANLYYNLGNSYYKQDSITKAVIAYERALRLSPSDEDIKFNLQLAQSKTIDNIAPASEMFFVTWYKSLVNLLSIDGWAWISILSLLIIICGMGVFLWVKKLNFRKTLTKLLVVPIFTFIFSLFFAFQQKIIVSSHNFAIVTSPSVVVKTAPDAAASKAFIIHEGTKVEILDKSMDQWWEVTLEDGRRGWIEKGLTEVI</sequence>
<name>A0A096ACA7_9BACT</name>
<dbReference type="Gene3D" id="1.25.40.10">
    <property type="entry name" value="Tetratricopeptide repeat domain"/>
    <property type="match status" value="1"/>
</dbReference>
<dbReference type="PANTHER" id="PTHR40940:SF2">
    <property type="entry name" value="BATD"/>
    <property type="match status" value="1"/>
</dbReference>